<dbReference type="EMBL" id="MU001809">
    <property type="protein sequence ID" value="KAF2797301.1"/>
    <property type="molecule type" value="Genomic_DNA"/>
</dbReference>
<evidence type="ECO:0000313" key="3">
    <source>
        <dbReference type="EMBL" id="KAF2797301.1"/>
    </source>
</evidence>
<dbReference type="OrthoDB" id="4694525at2759"/>
<dbReference type="PANTHER" id="PTHR23422">
    <property type="entry name" value="DIPEPTIDYL PEPTIDASE III-RELATED"/>
    <property type="match status" value="1"/>
</dbReference>
<evidence type="ECO:0000313" key="4">
    <source>
        <dbReference type="Proteomes" id="UP000799757"/>
    </source>
</evidence>
<proteinExistence type="predicted"/>
<dbReference type="Proteomes" id="UP000799757">
    <property type="component" value="Unassembled WGS sequence"/>
</dbReference>
<dbReference type="Pfam" id="PF03571">
    <property type="entry name" value="Peptidase_M49"/>
    <property type="match status" value="1"/>
</dbReference>
<dbReference type="PANTHER" id="PTHR23422:SF11">
    <property type="entry name" value="DIPEPTIDYL PEPTIDASE 3"/>
    <property type="match status" value="1"/>
</dbReference>
<dbReference type="GO" id="GO:0046872">
    <property type="term" value="F:metal ion binding"/>
    <property type="evidence" value="ECO:0007669"/>
    <property type="project" value="UniProtKB-KW"/>
</dbReference>
<name>A0A6A6XLD7_9PLEO</name>
<keyword evidence="1" id="KW-0479">Metal-binding</keyword>
<evidence type="ECO:0000256" key="2">
    <source>
        <dbReference type="ARBA" id="ARBA00022801"/>
    </source>
</evidence>
<dbReference type="Gene3D" id="3.30.540.30">
    <property type="match status" value="2"/>
</dbReference>
<accession>A0A6A6XLD7</accession>
<gene>
    <name evidence="3" type="ORF">K505DRAFT_372541</name>
</gene>
<reference evidence="3" key="1">
    <citation type="journal article" date="2020" name="Stud. Mycol.">
        <title>101 Dothideomycetes genomes: a test case for predicting lifestyles and emergence of pathogens.</title>
        <authorList>
            <person name="Haridas S."/>
            <person name="Albert R."/>
            <person name="Binder M."/>
            <person name="Bloem J."/>
            <person name="Labutti K."/>
            <person name="Salamov A."/>
            <person name="Andreopoulos B."/>
            <person name="Baker S."/>
            <person name="Barry K."/>
            <person name="Bills G."/>
            <person name="Bluhm B."/>
            <person name="Cannon C."/>
            <person name="Castanera R."/>
            <person name="Culley D."/>
            <person name="Daum C."/>
            <person name="Ezra D."/>
            <person name="Gonzalez J."/>
            <person name="Henrissat B."/>
            <person name="Kuo A."/>
            <person name="Liang C."/>
            <person name="Lipzen A."/>
            <person name="Lutzoni F."/>
            <person name="Magnuson J."/>
            <person name="Mondo S."/>
            <person name="Nolan M."/>
            <person name="Ohm R."/>
            <person name="Pangilinan J."/>
            <person name="Park H.-J."/>
            <person name="Ramirez L."/>
            <person name="Alfaro M."/>
            <person name="Sun H."/>
            <person name="Tritt A."/>
            <person name="Yoshinaga Y."/>
            <person name="Zwiers L.-H."/>
            <person name="Turgeon B."/>
            <person name="Goodwin S."/>
            <person name="Spatafora J."/>
            <person name="Crous P."/>
            <person name="Grigoriev I."/>
        </authorList>
    </citation>
    <scope>NUCLEOTIDE SEQUENCE</scope>
    <source>
        <strain evidence="3">CBS 109.77</strain>
    </source>
</reference>
<protein>
    <submittedName>
        <fullName evidence="3">Peptidase M49, dipeptidyl-peptidase III</fullName>
    </submittedName>
</protein>
<dbReference type="AlphaFoldDB" id="A0A6A6XLD7"/>
<dbReference type="GO" id="GO:0008239">
    <property type="term" value="F:dipeptidyl-peptidase activity"/>
    <property type="evidence" value="ECO:0007669"/>
    <property type="project" value="TreeGrafter"/>
</dbReference>
<dbReference type="GO" id="GO:0005737">
    <property type="term" value="C:cytoplasm"/>
    <property type="evidence" value="ECO:0007669"/>
    <property type="project" value="TreeGrafter"/>
</dbReference>
<sequence length="644" mass="71873">MRQVSPESPGIFDFIMDLYHACDGKWDTLVAECNITSEELASFIEYAAMFLCNLGNFYGEGDQKLVPDVTAKALRKIADISPKTKAGLDKIIDPLLAVPPFSLGYPSKNAQSGYYLSDEPITQDEIAKVSEVMNKKSIGPENTRVRKVIKDGKPVLQLLQASAQTGPLKNGHEELADGMFLVRGDHSEELAKVCSALEKAKEYAGNDKQSQFLTHYIECFRTGSLEAFQESQKVWVTDVSARVENILGFIEPYRDPAGIRSEWEAMIGIADADEIKKLKSFVDSSATFIRQLPWAVNGVNDGKGPFEKSLFEAPDFTSVYALAVCGSIVFEAANLPNYEHIRETCGSKNVVLANRLSVNNNPNLPCYWVDASELNFFKSTTHIVRFLTTAIHELIGHGTGKLLSETSPGAYNFDKQNPPISPLNGEVVTSHYLAGQTWGSVFGRLAGTVEEFRAILMSEYFMDNKDLLGIFGYTENSNITAKDLLYATYLNIGVDGLQALEHYNFQDQAWGQVHHQAHFSILKHLLQDGDGIISIAHDLAQQSLTVHVDQSKIHSHGKPSLGRYLSKLHIWRCTADVSACRKFYEPLCAVDGVYEEWRKIVVSKPNMRWKFVQPNTFVRGKNVEVKAYEESDEGIIQSWVERDI</sequence>
<dbReference type="InterPro" id="IPR039461">
    <property type="entry name" value="Peptidase_M49"/>
</dbReference>
<organism evidence="3 4">
    <name type="scientific">Melanomma pulvis-pyrius CBS 109.77</name>
    <dbReference type="NCBI Taxonomy" id="1314802"/>
    <lineage>
        <taxon>Eukaryota</taxon>
        <taxon>Fungi</taxon>
        <taxon>Dikarya</taxon>
        <taxon>Ascomycota</taxon>
        <taxon>Pezizomycotina</taxon>
        <taxon>Dothideomycetes</taxon>
        <taxon>Pleosporomycetidae</taxon>
        <taxon>Pleosporales</taxon>
        <taxon>Melanommataceae</taxon>
        <taxon>Melanomma</taxon>
    </lineage>
</organism>
<keyword evidence="2" id="KW-0378">Hydrolase</keyword>
<keyword evidence="4" id="KW-1185">Reference proteome</keyword>
<evidence type="ECO:0000256" key="1">
    <source>
        <dbReference type="ARBA" id="ARBA00022723"/>
    </source>
</evidence>